<dbReference type="PANTHER" id="PTHR43165">
    <property type="entry name" value="METALLOPHOSPHOESTERASE"/>
    <property type="match status" value="1"/>
</dbReference>
<dbReference type="InterPro" id="IPR000979">
    <property type="entry name" value="Phosphodiesterase_MJ0936/Vps29"/>
</dbReference>
<sequence length="158" mass="17690">MWLVVSDTHDNLVNIRKIVSEAKRRGVTHIFHCGDIISPFALKELLIAEVDFHGVFGNNDGEILLLTQRSSGRVRKGPAEIIVDGHKILLMHEPVALEALLEANVYDFIFYGHTHKLDVRRSTKTILINPGDASGYLADKSTAVFIDPSKKDIEVYEL</sequence>
<proteinExistence type="inferred from homology"/>
<dbReference type="PANTHER" id="PTHR43165:SF1">
    <property type="entry name" value="PHOSPHODIESTERASE MJ0936"/>
    <property type="match status" value="1"/>
</dbReference>
<dbReference type="eggNOG" id="COG0622">
    <property type="taxonomic scope" value="Bacteria"/>
</dbReference>
<accession>F7YY78</accession>
<dbReference type="HOGENOM" id="CLU_063749_4_0_0"/>
<dbReference type="InterPro" id="IPR024654">
    <property type="entry name" value="Calcineurin-like_PHP_lpxH"/>
</dbReference>
<dbReference type="InterPro" id="IPR029052">
    <property type="entry name" value="Metallo-depent_PP-like"/>
</dbReference>
<dbReference type="CDD" id="cd00841">
    <property type="entry name" value="MPP_YfcE"/>
    <property type="match status" value="1"/>
</dbReference>
<evidence type="ECO:0000259" key="3">
    <source>
        <dbReference type="Pfam" id="PF12850"/>
    </source>
</evidence>
<dbReference type="SUPFAM" id="SSF56300">
    <property type="entry name" value="Metallo-dependent phosphatases"/>
    <property type="match status" value="1"/>
</dbReference>
<dbReference type="Gene3D" id="3.60.21.10">
    <property type="match status" value="1"/>
</dbReference>
<dbReference type="GO" id="GO:0046872">
    <property type="term" value="F:metal ion binding"/>
    <property type="evidence" value="ECO:0007669"/>
    <property type="project" value="UniProtKB-KW"/>
</dbReference>
<dbReference type="EC" id="3.1.4.-" evidence="2"/>
<dbReference type="RefSeq" id="WP_013932121.1">
    <property type="nucleotide sequence ID" value="NC_015707.1"/>
</dbReference>
<organism evidence="4 5">
    <name type="scientific">Pseudothermotoga thermarum DSM 5069</name>
    <dbReference type="NCBI Taxonomy" id="688269"/>
    <lineage>
        <taxon>Bacteria</taxon>
        <taxon>Thermotogati</taxon>
        <taxon>Thermotogota</taxon>
        <taxon>Thermotogae</taxon>
        <taxon>Thermotogales</taxon>
        <taxon>Thermotogaceae</taxon>
        <taxon>Pseudothermotoga</taxon>
    </lineage>
</organism>
<reference evidence="4 5" key="1">
    <citation type="submission" date="2010-11" db="EMBL/GenBank/DDBJ databases">
        <title>The complete genome of Thermotoga thermarum DSM 5069.</title>
        <authorList>
            <consortium name="US DOE Joint Genome Institute (JGI-PGF)"/>
            <person name="Lucas S."/>
            <person name="Copeland A."/>
            <person name="Lapidus A."/>
            <person name="Bruce D."/>
            <person name="Goodwin L."/>
            <person name="Pitluck S."/>
            <person name="Kyrpides N."/>
            <person name="Mavromatis K."/>
            <person name="Ivanova N."/>
            <person name="Zeytun A."/>
            <person name="Brettin T."/>
            <person name="Detter J.C."/>
            <person name="Tapia R."/>
            <person name="Han C."/>
            <person name="Land M."/>
            <person name="Hauser L."/>
            <person name="Markowitz V."/>
            <person name="Cheng J.-F."/>
            <person name="Hugenholtz P."/>
            <person name="Woyke T."/>
            <person name="Wu D."/>
            <person name="Spring S."/>
            <person name="Schroeder M."/>
            <person name="Brambilla E."/>
            <person name="Klenk H.-P."/>
            <person name="Eisen J.A."/>
        </authorList>
    </citation>
    <scope>NUCLEOTIDE SEQUENCE [LARGE SCALE GENOMIC DNA]</scope>
    <source>
        <strain evidence="4 5">DSM 5069</strain>
    </source>
</reference>
<name>F7YY78_9THEM</name>
<dbReference type="AlphaFoldDB" id="F7YY78"/>
<comment type="similarity">
    <text evidence="1 2">Belongs to the metallophosphoesterase superfamily. YfcE family.</text>
</comment>
<evidence type="ECO:0000313" key="5">
    <source>
        <dbReference type="Proteomes" id="UP000006804"/>
    </source>
</evidence>
<dbReference type="InterPro" id="IPR053193">
    <property type="entry name" value="MetalloPDE_YfcE-like"/>
</dbReference>
<dbReference type="PATRIC" id="fig|688269.3.peg.839"/>
<dbReference type="Pfam" id="PF12850">
    <property type="entry name" value="Metallophos_2"/>
    <property type="match status" value="1"/>
</dbReference>
<keyword evidence="2" id="KW-0479">Metal-binding</keyword>
<dbReference type="NCBIfam" id="TIGR00040">
    <property type="entry name" value="yfcE"/>
    <property type="match status" value="1"/>
</dbReference>
<dbReference type="EMBL" id="CP002351">
    <property type="protein sequence ID" value="AEH50899.1"/>
    <property type="molecule type" value="Genomic_DNA"/>
</dbReference>
<evidence type="ECO:0000256" key="2">
    <source>
        <dbReference type="RuleBase" id="RU362039"/>
    </source>
</evidence>
<dbReference type="OrthoDB" id="9800565at2"/>
<gene>
    <name evidence="4" type="ORF">Theth_0815</name>
</gene>
<dbReference type="KEGG" id="tta:Theth_0815"/>
<dbReference type="Proteomes" id="UP000006804">
    <property type="component" value="Chromosome"/>
</dbReference>
<dbReference type="InterPro" id="IPR041802">
    <property type="entry name" value="MPP_YfcE"/>
</dbReference>
<dbReference type="STRING" id="688269.Theth_0815"/>
<comment type="cofactor">
    <cofactor evidence="2">
        <name>a divalent metal cation</name>
        <dbReference type="ChEBI" id="CHEBI:60240"/>
    </cofactor>
</comment>
<protein>
    <recommendedName>
        <fullName evidence="2">Phosphoesterase</fullName>
        <ecNumber evidence="2">3.1.4.-</ecNumber>
    </recommendedName>
</protein>
<keyword evidence="5" id="KW-1185">Reference proteome</keyword>
<feature type="domain" description="Calcineurin-like phosphoesterase" evidence="3">
    <location>
        <begin position="3"/>
        <end position="147"/>
    </location>
</feature>
<dbReference type="GO" id="GO:0016787">
    <property type="term" value="F:hydrolase activity"/>
    <property type="evidence" value="ECO:0007669"/>
    <property type="project" value="UniProtKB-UniRule"/>
</dbReference>
<evidence type="ECO:0000256" key="1">
    <source>
        <dbReference type="ARBA" id="ARBA00008950"/>
    </source>
</evidence>
<evidence type="ECO:0000313" key="4">
    <source>
        <dbReference type="EMBL" id="AEH50899.1"/>
    </source>
</evidence>